<dbReference type="InterPro" id="IPR000847">
    <property type="entry name" value="LysR_HTH_N"/>
</dbReference>
<dbReference type="InterPro" id="IPR036390">
    <property type="entry name" value="WH_DNA-bd_sf"/>
</dbReference>
<keyword evidence="3" id="KW-0238">DNA-binding</keyword>
<keyword evidence="2" id="KW-0805">Transcription regulation</keyword>
<evidence type="ECO:0000256" key="4">
    <source>
        <dbReference type="ARBA" id="ARBA00023163"/>
    </source>
</evidence>
<dbReference type="Proteomes" id="UP000664771">
    <property type="component" value="Unassembled WGS sequence"/>
</dbReference>
<dbReference type="InterPro" id="IPR036388">
    <property type="entry name" value="WH-like_DNA-bd_sf"/>
</dbReference>
<protein>
    <submittedName>
        <fullName evidence="6">Hydrogen peroxide-inducible genes activator</fullName>
    </submittedName>
</protein>
<comment type="similarity">
    <text evidence="1">Belongs to the LysR transcriptional regulatory family.</text>
</comment>
<evidence type="ECO:0000256" key="3">
    <source>
        <dbReference type="ARBA" id="ARBA00023125"/>
    </source>
</evidence>
<feature type="domain" description="HTH lysR-type" evidence="5">
    <location>
        <begin position="5"/>
        <end position="63"/>
    </location>
</feature>
<keyword evidence="4" id="KW-0804">Transcription</keyword>
<dbReference type="CDD" id="cd08411">
    <property type="entry name" value="PBP2_OxyR"/>
    <property type="match status" value="1"/>
</dbReference>
<evidence type="ECO:0000256" key="2">
    <source>
        <dbReference type="ARBA" id="ARBA00023015"/>
    </source>
</evidence>
<dbReference type="PANTHER" id="PTHR30346">
    <property type="entry name" value="TRANSCRIPTIONAL DUAL REGULATOR HCAR-RELATED"/>
    <property type="match status" value="1"/>
</dbReference>
<name>A0ABS3LUR5_9PROT</name>
<dbReference type="Pfam" id="PF00126">
    <property type="entry name" value="HTH_1"/>
    <property type="match status" value="1"/>
</dbReference>
<reference evidence="6 7" key="1">
    <citation type="submission" date="2021-03" db="EMBL/GenBank/DDBJ databases">
        <title>The complete genome sequence of Acetobacter sacchari TBRC 11175.</title>
        <authorList>
            <person name="Charoenyingcharoen P."/>
            <person name="Yukphan P."/>
        </authorList>
    </citation>
    <scope>NUCLEOTIDE SEQUENCE [LARGE SCALE GENOMIC DNA]</scope>
    <source>
        <strain evidence="6 7">TBRC 11175</strain>
    </source>
</reference>
<evidence type="ECO:0000313" key="6">
    <source>
        <dbReference type="EMBL" id="MBO1359638.1"/>
    </source>
</evidence>
<proteinExistence type="inferred from homology"/>
<dbReference type="PROSITE" id="PS50931">
    <property type="entry name" value="HTH_LYSR"/>
    <property type="match status" value="1"/>
</dbReference>
<dbReference type="Gene3D" id="3.40.190.10">
    <property type="entry name" value="Periplasmic binding protein-like II"/>
    <property type="match status" value="2"/>
</dbReference>
<dbReference type="InterPro" id="IPR005119">
    <property type="entry name" value="LysR_subst-bd"/>
</dbReference>
<keyword evidence="7" id="KW-1185">Reference proteome</keyword>
<dbReference type="SUPFAM" id="SSF53850">
    <property type="entry name" value="Periplasmic binding protein-like II"/>
    <property type="match status" value="1"/>
</dbReference>
<dbReference type="EMBL" id="JAFVMF010000007">
    <property type="protein sequence ID" value="MBO1359638.1"/>
    <property type="molecule type" value="Genomic_DNA"/>
</dbReference>
<dbReference type="Pfam" id="PF03466">
    <property type="entry name" value="LysR_substrate"/>
    <property type="match status" value="1"/>
</dbReference>
<dbReference type="SUPFAM" id="SSF46785">
    <property type="entry name" value="Winged helix' DNA-binding domain"/>
    <property type="match status" value="1"/>
</dbReference>
<accession>A0ABS3LUR5</accession>
<gene>
    <name evidence="6" type="ORF">J2D73_07495</name>
</gene>
<dbReference type="RefSeq" id="WP_207880991.1">
    <property type="nucleotide sequence ID" value="NZ_JAFVMF010000007.1"/>
</dbReference>
<evidence type="ECO:0000259" key="5">
    <source>
        <dbReference type="PROSITE" id="PS50931"/>
    </source>
</evidence>
<evidence type="ECO:0000313" key="7">
    <source>
        <dbReference type="Proteomes" id="UP000664771"/>
    </source>
</evidence>
<organism evidence="6 7">
    <name type="scientific">Acetobacter sacchari</name>
    <dbReference type="NCBI Taxonomy" id="2661687"/>
    <lineage>
        <taxon>Bacteria</taxon>
        <taxon>Pseudomonadati</taxon>
        <taxon>Pseudomonadota</taxon>
        <taxon>Alphaproteobacteria</taxon>
        <taxon>Acetobacterales</taxon>
        <taxon>Acetobacteraceae</taxon>
        <taxon>Acetobacter</taxon>
    </lineage>
</organism>
<dbReference type="Gene3D" id="1.10.10.10">
    <property type="entry name" value="Winged helix-like DNA-binding domain superfamily/Winged helix DNA-binding domain"/>
    <property type="match status" value="1"/>
</dbReference>
<evidence type="ECO:0000256" key="1">
    <source>
        <dbReference type="ARBA" id="ARBA00009437"/>
    </source>
</evidence>
<comment type="caution">
    <text evidence="6">The sequence shown here is derived from an EMBL/GenBank/DDBJ whole genome shotgun (WGS) entry which is preliminary data.</text>
</comment>
<dbReference type="PANTHER" id="PTHR30346:SF10">
    <property type="entry name" value="TRANSCRIPTIONAL REGULATOR OF OXIDATIVE STRESS OXYR"/>
    <property type="match status" value="1"/>
</dbReference>
<sequence>MQALPSPQQLRYLIALAELRHFGRAAAACSVTQSTLSAGLLALERQMDAQLLDRDVGKRVVFTPLGDEVARRARVALDALEAIPLIAQAARAPMHGPMRMGVIPTIGPFLLPRLVPLLRERFPGMKLVLTEDVTERLLEKLSKGRLDVLLLAMPCMCDGLETIPIWRDPFVVAAASGHPFAINMADVPLDRLQSEHMVLLEDGHCLREQTVDVCRQGGSWSGEESETAHTASSLHTLARMIGQGLGVGLLPRMAVDSGVLNGTGVVARSIEGGQAWRTIGVGWRAKSPRAADYHALAQALRALAPGDTPVSAEGDLVVTTAAEGLEAAV</sequence>